<protein>
    <submittedName>
        <fullName evidence="1">Uncharacterized protein</fullName>
    </submittedName>
</protein>
<dbReference type="EMBL" id="CP002467">
    <property type="protein sequence ID" value="ADV80955.1"/>
    <property type="molecule type" value="Genomic_DNA"/>
</dbReference>
<dbReference type="KEGG" id="tsa:AciPR4_0114"/>
<gene>
    <name evidence="1" type="ordered locus">AciPR4_0114</name>
</gene>
<proteinExistence type="predicted"/>
<dbReference type="AlphaFoldDB" id="E8UZ10"/>
<evidence type="ECO:0000313" key="2">
    <source>
        <dbReference type="Proteomes" id="UP000006844"/>
    </source>
</evidence>
<reference evidence="1 2" key="1">
    <citation type="journal article" date="2012" name="Stand. Genomic Sci.">
        <title>Complete genome sequence of Terriglobus saanensis type strain SP1PR4(T), an Acidobacteria from tundra soil.</title>
        <authorList>
            <person name="Rawat S.R."/>
            <person name="Mannisto M.K."/>
            <person name="Starovoytov V."/>
            <person name="Goodwin L."/>
            <person name="Nolan M."/>
            <person name="Hauser L."/>
            <person name="Land M."/>
            <person name="Davenport K.W."/>
            <person name="Woyke T."/>
            <person name="Haggblom M.M."/>
        </authorList>
    </citation>
    <scope>NUCLEOTIDE SEQUENCE</scope>
    <source>
        <strain evidence="2">ATCC BAA-1853 / DSM 23119 / SP1PR4</strain>
    </source>
</reference>
<name>E8UZ10_TERSS</name>
<evidence type="ECO:0000313" key="1">
    <source>
        <dbReference type="EMBL" id="ADV80955.1"/>
    </source>
</evidence>
<dbReference type="OrthoDB" id="1551356at2"/>
<accession>E8UZ10</accession>
<keyword evidence="2" id="KW-1185">Reference proteome</keyword>
<dbReference type="STRING" id="401053.AciPR4_0114"/>
<dbReference type="HOGENOM" id="CLU_1011673_0_0_0"/>
<dbReference type="RefSeq" id="WP_013566688.1">
    <property type="nucleotide sequence ID" value="NC_014963.1"/>
</dbReference>
<dbReference type="Proteomes" id="UP000006844">
    <property type="component" value="Chromosome"/>
</dbReference>
<sequence length="275" mass="30756">MNTKTQVIISDLAKMLGVHVRKINMRDPNVFHRERGSIAEDPEILSFTEAVRFECESFKAEIRGNGSYLVLELKAALNGGTWSVNAPDQITLTRRVQNVFAGDIGSLFAVGARLSPEAEQIIQQEAFQSLLKELKLGPHESLHFYKNAVTYYALSVDTAKFLERMNFICRFVAGIAQPKKTLQTIDLPRPFAELNDCAQEWAISDDAERAGAIEAASTEKLRRLVEKIDPMVREINAYLDTHSGEKEAVLASLAETASEAKLALEQEDRAHHDRK</sequence>
<organism evidence="1 2">
    <name type="scientific">Terriglobus saanensis (strain ATCC BAA-1853 / DSM 23119 / SP1PR4)</name>
    <dbReference type="NCBI Taxonomy" id="401053"/>
    <lineage>
        <taxon>Bacteria</taxon>
        <taxon>Pseudomonadati</taxon>
        <taxon>Acidobacteriota</taxon>
        <taxon>Terriglobia</taxon>
        <taxon>Terriglobales</taxon>
        <taxon>Acidobacteriaceae</taxon>
        <taxon>Terriglobus</taxon>
    </lineage>
</organism>